<evidence type="ECO:0000256" key="2">
    <source>
        <dbReference type="SAM" id="Phobius"/>
    </source>
</evidence>
<feature type="transmembrane region" description="Helical" evidence="2">
    <location>
        <begin position="284"/>
        <end position="302"/>
    </location>
</feature>
<keyword evidence="2" id="KW-0472">Membrane</keyword>
<feature type="transmembrane region" description="Helical" evidence="2">
    <location>
        <begin position="142"/>
        <end position="164"/>
    </location>
</feature>
<keyword evidence="2" id="KW-1133">Transmembrane helix</keyword>
<dbReference type="PANTHER" id="PTHR22911:SF102">
    <property type="entry name" value="MEMBRANE PROTEIN"/>
    <property type="match status" value="1"/>
</dbReference>
<name>A0A417YWI5_9MICO</name>
<gene>
    <name evidence="4" type="ORF">D1832_14955</name>
</gene>
<feature type="transmembrane region" description="Helical" evidence="2">
    <location>
        <begin position="197"/>
        <end position="217"/>
    </location>
</feature>
<keyword evidence="2" id="KW-0812">Transmembrane</keyword>
<dbReference type="Pfam" id="PF00892">
    <property type="entry name" value="EamA"/>
    <property type="match status" value="2"/>
</dbReference>
<dbReference type="EMBL" id="QWLM01000038">
    <property type="protein sequence ID" value="RHW41850.1"/>
    <property type="molecule type" value="Genomic_DNA"/>
</dbReference>
<dbReference type="InterPro" id="IPR000620">
    <property type="entry name" value="EamA_dom"/>
</dbReference>
<feature type="domain" description="EamA" evidence="3">
    <location>
        <begin position="200"/>
        <end position="326"/>
    </location>
</feature>
<feature type="transmembrane region" description="Helical" evidence="2">
    <location>
        <begin position="308"/>
        <end position="328"/>
    </location>
</feature>
<evidence type="ECO:0000256" key="1">
    <source>
        <dbReference type="ARBA" id="ARBA00007362"/>
    </source>
</evidence>
<protein>
    <submittedName>
        <fullName evidence="4">DMT family transporter</fullName>
    </submittedName>
</protein>
<evidence type="ECO:0000259" key="3">
    <source>
        <dbReference type="Pfam" id="PF00892"/>
    </source>
</evidence>
<dbReference type="SUPFAM" id="SSF103481">
    <property type="entry name" value="Multidrug resistance efflux transporter EmrE"/>
    <property type="match status" value="2"/>
</dbReference>
<dbReference type="InterPro" id="IPR037185">
    <property type="entry name" value="EmrE-like"/>
</dbReference>
<evidence type="ECO:0000313" key="4">
    <source>
        <dbReference type="EMBL" id="RHW41850.1"/>
    </source>
</evidence>
<proteinExistence type="inferred from homology"/>
<accession>A0A417YWI5</accession>
<feature type="transmembrane region" description="Helical" evidence="2">
    <location>
        <begin position="85"/>
        <end position="106"/>
    </location>
</feature>
<dbReference type="Proteomes" id="UP000285376">
    <property type="component" value="Unassembled WGS sequence"/>
</dbReference>
<dbReference type="GO" id="GO:0016020">
    <property type="term" value="C:membrane"/>
    <property type="evidence" value="ECO:0007669"/>
    <property type="project" value="InterPro"/>
</dbReference>
<feature type="transmembrane region" description="Helical" evidence="2">
    <location>
        <begin position="115"/>
        <end position="136"/>
    </location>
</feature>
<evidence type="ECO:0000313" key="5">
    <source>
        <dbReference type="Proteomes" id="UP000285376"/>
    </source>
</evidence>
<feature type="transmembrane region" description="Helical" evidence="2">
    <location>
        <begin position="229"/>
        <end position="246"/>
    </location>
</feature>
<feature type="transmembrane region" description="Helical" evidence="2">
    <location>
        <begin position="173"/>
        <end position="191"/>
    </location>
</feature>
<feature type="transmembrane region" description="Helical" evidence="2">
    <location>
        <begin position="58"/>
        <end position="79"/>
    </location>
</feature>
<feature type="domain" description="EamA" evidence="3">
    <location>
        <begin position="56"/>
        <end position="187"/>
    </location>
</feature>
<dbReference type="AlphaFoldDB" id="A0A417YWI5"/>
<reference evidence="4 5" key="1">
    <citation type="submission" date="2018-08" db="EMBL/GenBank/DDBJ databases">
        <title>Whole genome sequence analysis of Dermacoccus abyssi bacteria isolated from Deep Mariana trench Micromonospora spp reveals genes involved in the environmental adaptation and production of secondary metabolites.</title>
        <authorList>
            <person name="Abdel-Mageed W.M."/>
            <person name="Lehri B."/>
            <person name="Nouioui I."/>
            <person name="Goodfellow I."/>
            <person name="Jaspars M."/>
            <person name="Karlyshev A."/>
        </authorList>
    </citation>
    <scope>NUCLEOTIDE SEQUENCE [LARGE SCALE GENOMIC DNA]</scope>
    <source>
        <strain evidence="4 5">MT1.1</strain>
    </source>
</reference>
<comment type="similarity">
    <text evidence="1">Belongs to the EamA transporter family.</text>
</comment>
<sequence>MTATERSTLPVWQVLRGPCHLCHSYRCWPERDGWIMATERTTPQTSEMTSAERRTGTIQLVIAMVLSGTIGLFVLKSGAAPVTAAWARCVIGALAMGLVCALCGYFRTSGYTPRLVGIAVLGGLALVVNWALLFAAYSKTSIGIATVTYHLQPFMLILAAPLVLKESITRRQGAWVTLGFVGLVLIAQPWHSAPSSNYFLGLLQALAAAAFYAAATLIAKKLPGVRPHVTVFVQMIVGVVILAPLLEWSRLGDELIGGWAWLVGLGLIHTCVMYVLMYSAFPRLEAVTIAVLGFVYPVVALVGDVTVFGTRLGVAEIAGVAAILAAGVGNARRA</sequence>
<comment type="caution">
    <text evidence="4">The sequence shown here is derived from an EMBL/GenBank/DDBJ whole genome shotgun (WGS) entry which is preliminary data.</text>
</comment>
<organism evidence="4 5">
    <name type="scientific">Dermacoccus abyssi</name>
    <dbReference type="NCBI Taxonomy" id="322596"/>
    <lineage>
        <taxon>Bacteria</taxon>
        <taxon>Bacillati</taxon>
        <taxon>Actinomycetota</taxon>
        <taxon>Actinomycetes</taxon>
        <taxon>Micrococcales</taxon>
        <taxon>Dermacoccaceae</taxon>
        <taxon>Dermacoccus</taxon>
    </lineage>
</organism>
<dbReference type="PANTHER" id="PTHR22911">
    <property type="entry name" value="ACYL-MALONYL CONDENSING ENZYME-RELATED"/>
    <property type="match status" value="1"/>
</dbReference>
<feature type="transmembrane region" description="Helical" evidence="2">
    <location>
        <begin position="258"/>
        <end position="277"/>
    </location>
</feature>